<dbReference type="Proteomes" id="UP001198565">
    <property type="component" value="Unassembled WGS sequence"/>
</dbReference>
<feature type="region of interest" description="Disordered" evidence="1">
    <location>
        <begin position="1"/>
        <end position="30"/>
    </location>
</feature>
<reference evidence="2 3" key="1">
    <citation type="submission" date="2021-08" db="EMBL/GenBank/DDBJ databases">
        <title>Streptomyces sp. PTM05 isolated from lichen.</title>
        <authorList>
            <person name="Somphong A."/>
            <person name="Phongsopitanun W."/>
            <person name="Tanasupawat S."/>
        </authorList>
    </citation>
    <scope>NUCLEOTIDE SEQUENCE [LARGE SCALE GENOMIC DNA]</scope>
    <source>
        <strain evidence="2 3">Ptm05</strain>
    </source>
</reference>
<evidence type="ECO:0000256" key="1">
    <source>
        <dbReference type="SAM" id="MobiDB-lite"/>
    </source>
</evidence>
<feature type="compositionally biased region" description="Polar residues" evidence="1">
    <location>
        <begin position="61"/>
        <end position="70"/>
    </location>
</feature>
<protein>
    <submittedName>
        <fullName evidence="2">DUF6344 domain-containing protein</fullName>
    </submittedName>
</protein>
<name>A0ABS7QU28_9ACTN</name>
<evidence type="ECO:0000313" key="2">
    <source>
        <dbReference type="EMBL" id="MBY8886706.1"/>
    </source>
</evidence>
<accession>A0ABS7QU28</accession>
<feature type="region of interest" description="Disordered" evidence="1">
    <location>
        <begin position="51"/>
        <end position="90"/>
    </location>
</feature>
<dbReference type="EMBL" id="JAINVZ010000011">
    <property type="protein sequence ID" value="MBY8886706.1"/>
    <property type="molecule type" value="Genomic_DNA"/>
</dbReference>
<comment type="caution">
    <text evidence="2">The sequence shown here is derived from an EMBL/GenBank/DDBJ whole genome shotgun (WGS) entry which is preliminary data.</text>
</comment>
<dbReference type="Pfam" id="PF19871">
    <property type="entry name" value="DUF6344"/>
    <property type="match status" value="1"/>
</dbReference>
<evidence type="ECO:0000313" key="3">
    <source>
        <dbReference type="Proteomes" id="UP001198565"/>
    </source>
</evidence>
<keyword evidence="3" id="KW-1185">Reference proteome</keyword>
<proteinExistence type="predicted"/>
<organism evidence="2 3">
    <name type="scientific">Streptantibioticus parmotrematis</name>
    <dbReference type="NCBI Taxonomy" id="2873249"/>
    <lineage>
        <taxon>Bacteria</taxon>
        <taxon>Bacillati</taxon>
        <taxon>Actinomycetota</taxon>
        <taxon>Actinomycetes</taxon>
        <taxon>Kitasatosporales</taxon>
        <taxon>Streptomycetaceae</taxon>
        <taxon>Streptantibioticus</taxon>
    </lineage>
</organism>
<gene>
    <name evidence="2" type="ORF">K7472_17800</name>
</gene>
<sequence length="90" mass="9260">MVRGPRKPGSLPPTIKQRIHAEAHGSSPAVRRLAAVEDPMAMPITLPAQREATAAVEHASGTGSRAQSSPDLPPAASVPSPLEPLGALSR</sequence>
<dbReference type="InterPro" id="IPR045925">
    <property type="entry name" value="DUF6344"/>
</dbReference>